<protein>
    <submittedName>
        <fullName evidence="1">Uncharacterized protein</fullName>
    </submittedName>
</protein>
<reference evidence="1" key="1">
    <citation type="submission" date="2023-03" db="EMBL/GenBank/DDBJ databases">
        <title>Massive genome expansion in bonnet fungi (Mycena s.s.) driven by repeated elements and novel gene families across ecological guilds.</title>
        <authorList>
            <consortium name="Lawrence Berkeley National Laboratory"/>
            <person name="Harder C.B."/>
            <person name="Miyauchi S."/>
            <person name="Viragh M."/>
            <person name="Kuo A."/>
            <person name="Thoen E."/>
            <person name="Andreopoulos B."/>
            <person name="Lu D."/>
            <person name="Skrede I."/>
            <person name="Drula E."/>
            <person name="Henrissat B."/>
            <person name="Morin E."/>
            <person name="Kohler A."/>
            <person name="Barry K."/>
            <person name="LaButti K."/>
            <person name="Morin E."/>
            <person name="Salamov A."/>
            <person name="Lipzen A."/>
            <person name="Mereny Z."/>
            <person name="Hegedus B."/>
            <person name="Baldrian P."/>
            <person name="Stursova M."/>
            <person name="Weitz H."/>
            <person name="Taylor A."/>
            <person name="Grigoriev I.V."/>
            <person name="Nagy L.G."/>
            <person name="Martin F."/>
            <person name="Kauserud H."/>
        </authorList>
    </citation>
    <scope>NUCLEOTIDE SEQUENCE</scope>
    <source>
        <strain evidence="1">9284</strain>
    </source>
</reference>
<accession>A0AAD7FJA0</accession>
<keyword evidence="2" id="KW-1185">Reference proteome</keyword>
<name>A0AAD7FJA0_9AGAR</name>
<evidence type="ECO:0000313" key="2">
    <source>
        <dbReference type="Proteomes" id="UP001221142"/>
    </source>
</evidence>
<organism evidence="1 2">
    <name type="scientific">Roridomyces roridus</name>
    <dbReference type="NCBI Taxonomy" id="1738132"/>
    <lineage>
        <taxon>Eukaryota</taxon>
        <taxon>Fungi</taxon>
        <taxon>Dikarya</taxon>
        <taxon>Basidiomycota</taxon>
        <taxon>Agaricomycotina</taxon>
        <taxon>Agaricomycetes</taxon>
        <taxon>Agaricomycetidae</taxon>
        <taxon>Agaricales</taxon>
        <taxon>Marasmiineae</taxon>
        <taxon>Mycenaceae</taxon>
        <taxon>Roridomyces</taxon>
    </lineage>
</organism>
<sequence length="152" mass="16952">MPQLLCWRAWQIRPSSTVQSPLRFRDSSGTSHTLTLPCGPPSDICSVCSLLTIPAIIDIIHDKKKNKGIRQTAVDVLMRAAANPNLHSAIVTQIPRLFWMVRDDNSSPRVSTEIICNIASYSRHLTSHLATRALTLRRSIPDGHTCGNSRYH</sequence>
<evidence type="ECO:0000313" key="1">
    <source>
        <dbReference type="EMBL" id="KAJ7622183.1"/>
    </source>
</evidence>
<gene>
    <name evidence="1" type="ORF">FB45DRAFT_122565</name>
</gene>
<dbReference type="AlphaFoldDB" id="A0AAD7FJA0"/>
<proteinExistence type="predicted"/>
<dbReference type="EMBL" id="JARKIF010000015">
    <property type="protein sequence ID" value="KAJ7622183.1"/>
    <property type="molecule type" value="Genomic_DNA"/>
</dbReference>
<dbReference type="Proteomes" id="UP001221142">
    <property type="component" value="Unassembled WGS sequence"/>
</dbReference>
<comment type="caution">
    <text evidence="1">The sequence shown here is derived from an EMBL/GenBank/DDBJ whole genome shotgun (WGS) entry which is preliminary data.</text>
</comment>